<protein>
    <submittedName>
        <fullName evidence="2">Uncharacterized protein</fullName>
    </submittedName>
</protein>
<keyword evidence="3" id="KW-1185">Reference proteome</keyword>
<keyword evidence="1" id="KW-0472">Membrane</keyword>
<organism evidence="2 3">
    <name type="scientific">Laspinema palackyanum D2a</name>
    <dbReference type="NCBI Taxonomy" id="2953684"/>
    <lineage>
        <taxon>Bacteria</taxon>
        <taxon>Bacillati</taxon>
        <taxon>Cyanobacteriota</taxon>
        <taxon>Cyanophyceae</taxon>
        <taxon>Oscillatoriophycideae</taxon>
        <taxon>Oscillatoriales</taxon>
        <taxon>Laspinemataceae</taxon>
        <taxon>Laspinema</taxon>
        <taxon>Laspinema palackyanum</taxon>
    </lineage>
</organism>
<evidence type="ECO:0000313" key="3">
    <source>
        <dbReference type="Proteomes" id="UP001525890"/>
    </source>
</evidence>
<comment type="caution">
    <text evidence="2">The sequence shown here is derived from an EMBL/GenBank/DDBJ whole genome shotgun (WGS) entry which is preliminary data.</text>
</comment>
<evidence type="ECO:0000313" key="2">
    <source>
        <dbReference type="EMBL" id="MCT7967034.1"/>
    </source>
</evidence>
<dbReference type="Proteomes" id="UP001525890">
    <property type="component" value="Unassembled WGS sequence"/>
</dbReference>
<dbReference type="RefSeq" id="WP_368006645.1">
    <property type="nucleotide sequence ID" value="NZ_JAMXFF010000016.1"/>
</dbReference>
<feature type="transmembrane region" description="Helical" evidence="1">
    <location>
        <begin position="150"/>
        <end position="170"/>
    </location>
</feature>
<reference evidence="2 3" key="1">
    <citation type="journal article" date="2022" name="Front. Microbiol.">
        <title>High genomic differentiation and limited gene flow indicate recent cryptic speciation within the genus Laspinema (cyanobacteria).</title>
        <authorList>
            <person name="Stanojkovic A."/>
            <person name="Skoupy S."/>
            <person name="Skaloud P."/>
            <person name="Dvorak P."/>
        </authorList>
    </citation>
    <scope>NUCLEOTIDE SEQUENCE [LARGE SCALE GENOMIC DNA]</scope>
    <source>
        <strain evidence="2 3">D2a</strain>
    </source>
</reference>
<evidence type="ECO:0000256" key="1">
    <source>
        <dbReference type="SAM" id="Phobius"/>
    </source>
</evidence>
<keyword evidence="1" id="KW-0812">Transmembrane</keyword>
<name>A0ABT2MQM0_9CYAN</name>
<dbReference type="EMBL" id="JAMXFF010000016">
    <property type="protein sequence ID" value="MCT7967034.1"/>
    <property type="molecule type" value="Genomic_DNA"/>
</dbReference>
<proteinExistence type="predicted"/>
<keyword evidence="1" id="KW-1133">Transmembrane helix</keyword>
<sequence length="459" mass="51960">MALHKSVTKPDLQLKNKIEEGDNNASKIIENLKNLSFSIQEEPDFLEKISLDEVIAYFNINLQENAEIKHLAIIRKKSSEEKTEGHCLTLVFVDETNNLVCLPSGVPVGRKIVVNNLDKKISKCLRDRDFSMFELQQTSIVVKAIKIASILIWTLVILLVLLPLLGRLIMTQALAAELNPPPSLEITPNMVAFWGADNQRAFEKSRQTAYNNAQQYAEHELDKWESELIKRLDTDFLDWYFSYFNQRGQELKTVLDYVGEMTLSGFNDSIVEDRIKDRIINNLNREFARRVVSSKSAESKFKTIVIDTTELYLSQFSSELRNVSKNYEISQSDWQEYLDTIKLRLENEQSNESLPVEIIGAGSYVVIKAGSKIAAAAGSKVAAGFLSSSIVSIIDPAVAIGLIVWDYVDYHNGVAKNKPRLREDLVESLHEIKKTLLTDYEFGVMSAVNELDEKITDSL</sequence>
<gene>
    <name evidence="2" type="ORF">NG799_11870</name>
</gene>
<accession>A0ABT2MQM0</accession>